<proteinExistence type="predicted"/>
<evidence type="ECO:0000256" key="2">
    <source>
        <dbReference type="SAM" id="SignalP"/>
    </source>
</evidence>
<keyword evidence="1" id="KW-0472">Membrane</keyword>
<evidence type="ECO:0000256" key="1">
    <source>
        <dbReference type="SAM" id="Phobius"/>
    </source>
</evidence>
<evidence type="ECO:0000313" key="3">
    <source>
        <dbReference type="EMBL" id="KAF6789683.1"/>
    </source>
</evidence>
<comment type="caution">
    <text evidence="3">The sequence shown here is derived from an EMBL/GenBank/DDBJ whole genome shotgun (WGS) entry which is preliminary data.</text>
</comment>
<evidence type="ECO:0000313" key="4">
    <source>
        <dbReference type="Proteomes" id="UP000639643"/>
    </source>
</evidence>
<accession>A0A8H6IP61</accession>
<keyword evidence="2" id="KW-0732">Signal</keyword>
<feature type="transmembrane region" description="Helical" evidence="1">
    <location>
        <begin position="135"/>
        <end position="153"/>
    </location>
</feature>
<organism evidence="3 4">
    <name type="scientific">Colletotrichum musicola</name>
    <dbReference type="NCBI Taxonomy" id="2175873"/>
    <lineage>
        <taxon>Eukaryota</taxon>
        <taxon>Fungi</taxon>
        <taxon>Dikarya</taxon>
        <taxon>Ascomycota</taxon>
        <taxon>Pezizomycotina</taxon>
        <taxon>Sordariomycetes</taxon>
        <taxon>Hypocreomycetidae</taxon>
        <taxon>Glomerellales</taxon>
        <taxon>Glomerellaceae</taxon>
        <taxon>Colletotrichum</taxon>
        <taxon>Colletotrichum orchidearum species complex</taxon>
    </lineage>
</organism>
<reference evidence="3" key="1">
    <citation type="journal article" date="2020" name="Phytopathology">
        <title>Genome Sequence Resources of Colletotrichum truncatum, C. plurivorum, C. musicola, and C. sojae: Four Species Pathogenic to Soybean (Glycine max).</title>
        <authorList>
            <person name="Rogerio F."/>
            <person name="Boufleur T.R."/>
            <person name="Ciampi-Guillardi M."/>
            <person name="Sukno S.A."/>
            <person name="Thon M.R."/>
            <person name="Massola Junior N.S."/>
            <person name="Baroncelli R."/>
        </authorList>
    </citation>
    <scope>NUCLEOTIDE SEQUENCE</scope>
    <source>
        <strain evidence="3">LFN0074</strain>
    </source>
</reference>
<feature type="chain" id="PRO_5033990285" evidence="2">
    <location>
        <begin position="19"/>
        <end position="171"/>
    </location>
</feature>
<gene>
    <name evidence="3" type="ORF">CMUS01_16316</name>
</gene>
<feature type="transmembrane region" description="Helical" evidence="1">
    <location>
        <begin position="105"/>
        <end position="128"/>
    </location>
</feature>
<keyword evidence="1" id="KW-1133">Transmembrane helix</keyword>
<name>A0A8H6IP61_9PEZI</name>
<protein>
    <submittedName>
        <fullName evidence="3">Uncharacterized protein</fullName>
    </submittedName>
</protein>
<dbReference type="Proteomes" id="UP000639643">
    <property type="component" value="Unassembled WGS sequence"/>
</dbReference>
<dbReference type="AlphaFoldDB" id="A0A8H6IP61"/>
<dbReference type="EMBL" id="WIGM01001758">
    <property type="protein sequence ID" value="KAF6789683.1"/>
    <property type="molecule type" value="Genomic_DNA"/>
</dbReference>
<keyword evidence="1" id="KW-0812">Transmembrane</keyword>
<sequence>MFVQIVFLFWLTCYLASTLIIRTPDGRHYVDVRIMEMEENAAKSEAAKERARKQKLLYEKISDNYVLPNKTAITWAGRQFEKLLFLPNEWRVFLDDDAGVSDRHLLATTVFALGAVFFSLIGALMRLVSGWGPIAIFYVFVMPCYFAALWWSWTLHARVQQRTQAAAQKED</sequence>
<keyword evidence="4" id="KW-1185">Reference proteome</keyword>
<feature type="signal peptide" evidence="2">
    <location>
        <begin position="1"/>
        <end position="18"/>
    </location>
</feature>